<protein>
    <recommendedName>
        <fullName evidence="3">RING-type domain-containing protein</fullName>
    </recommendedName>
</protein>
<evidence type="ECO:0008006" key="3">
    <source>
        <dbReference type="Google" id="ProtNLM"/>
    </source>
</evidence>
<organism evidence="1 2">
    <name type="scientific">Lithohypha guttulata</name>
    <dbReference type="NCBI Taxonomy" id="1690604"/>
    <lineage>
        <taxon>Eukaryota</taxon>
        <taxon>Fungi</taxon>
        <taxon>Dikarya</taxon>
        <taxon>Ascomycota</taxon>
        <taxon>Pezizomycotina</taxon>
        <taxon>Eurotiomycetes</taxon>
        <taxon>Chaetothyriomycetidae</taxon>
        <taxon>Chaetothyriales</taxon>
        <taxon>Trichomeriaceae</taxon>
        <taxon>Lithohypha</taxon>
    </lineage>
</organism>
<evidence type="ECO:0000313" key="2">
    <source>
        <dbReference type="Proteomes" id="UP001345013"/>
    </source>
</evidence>
<sequence>MLQIDMRRPLSLMEAAVHSEVTSEDLLERVRVRWAGIEQSHARMRQMHRKKLLAMRQDIHMEQQRFHELSQALDQKGAEVSQASCGHEGRRAVAVTGCKRLLCGECYDEARQELRSQWVIPRCSYCGMACPLLPVLEELMEAHGEGKRASLK</sequence>
<reference evidence="1 2" key="1">
    <citation type="submission" date="2023-08" db="EMBL/GenBank/DDBJ databases">
        <title>Black Yeasts Isolated from many extreme environments.</title>
        <authorList>
            <person name="Coleine C."/>
            <person name="Stajich J.E."/>
            <person name="Selbmann L."/>
        </authorList>
    </citation>
    <scope>NUCLEOTIDE SEQUENCE [LARGE SCALE GENOMIC DNA]</scope>
    <source>
        <strain evidence="1 2">CCFEE 5885</strain>
    </source>
</reference>
<accession>A0ABR0K4E1</accession>
<dbReference type="EMBL" id="JAVRRG010000098">
    <property type="protein sequence ID" value="KAK5086194.1"/>
    <property type="molecule type" value="Genomic_DNA"/>
</dbReference>
<comment type="caution">
    <text evidence="1">The sequence shown here is derived from an EMBL/GenBank/DDBJ whole genome shotgun (WGS) entry which is preliminary data.</text>
</comment>
<keyword evidence="2" id="KW-1185">Reference proteome</keyword>
<dbReference type="Proteomes" id="UP001345013">
    <property type="component" value="Unassembled WGS sequence"/>
</dbReference>
<proteinExistence type="predicted"/>
<evidence type="ECO:0000313" key="1">
    <source>
        <dbReference type="EMBL" id="KAK5086194.1"/>
    </source>
</evidence>
<name>A0ABR0K4E1_9EURO</name>
<gene>
    <name evidence="1" type="ORF">LTR24_006979</name>
</gene>